<dbReference type="SUPFAM" id="SSF46894">
    <property type="entry name" value="C-terminal effector domain of the bipartite response regulators"/>
    <property type="match status" value="1"/>
</dbReference>
<evidence type="ECO:0000256" key="3">
    <source>
        <dbReference type="ARBA" id="ARBA00023163"/>
    </source>
</evidence>
<dbReference type="Gene3D" id="3.30.450.80">
    <property type="entry name" value="Transcription factor LuxR-like, autoinducer-binding domain"/>
    <property type="match status" value="1"/>
</dbReference>
<dbReference type="Gene3D" id="1.10.10.10">
    <property type="entry name" value="Winged helix-like DNA-binding domain superfamily/Winged helix DNA-binding domain"/>
    <property type="match status" value="1"/>
</dbReference>
<evidence type="ECO:0000256" key="1">
    <source>
        <dbReference type="ARBA" id="ARBA00023015"/>
    </source>
</evidence>
<dbReference type="Proteomes" id="UP000054877">
    <property type="component" value="Unassembled WGS sequence"/>
</dbReference>
<dbReference type="STRING" id="452.Lspi_1438"/>
<sequence length="246" mass="28760">MNNFLEALEIALSKASNLADCDNALKDHLSKRHVTTFSFTYYAYHPNSANKLKYDTCSENFKAWHKHYLEQNYADIDSTLRFVYENHLPIYWNMKQQLAQAKNDTEKKMREDSHAFGVEEGLSIPVHGPHNDFAILLLVQMHGQSCRLNTAQTQYELFATAHIYYHYLQSHLLDNIVSENTFGLTQREMQCLYLLYKQLSVKELAQQLELTERTVHFHIQKLNKKLGTKNKYQSLAKALELRLLTI</sequence>
<accession>A0A0W0Z506</accession>
<keyword evidence="6" id="KW-1185">Reference proteome</keyword>
<keyword evidence="1" id="KW-0805">Transcription regulation</keyword>
<dbReference type="GO" id="GO:0003677">
    <property type="term" value="F:DNA binding"/>
    <property type="evidence" value="ECO:0007669"/>
    <property type="project" value="UniProtKB-KW"/>
</dbReference>
<dbReference type="PANTHER" id="PTHR44688:SF16">
    <property type="entry name" value="DNA-BINDING TRANSCRIPTIONAL ACTIVATOR DEVR_DOSR"/>
    <property type="match status" value="1"/>
</dbReference>
<feature type="domain" description="HTH luxR-type" evidence="4">
    <location>
        <begin position="177"/>
        <end position="242"/>
    </location>
</feature>
<evidence type="ECO:0000259" key="4">
    <source>
        <dbReference type="PROSITE" id="PS50043"/>
    </source>
</evidence>
<keyword evidence="3" id="KW-0804">Transcription</keyword>
<dbReference type="SMART" id="SM00421">
    <property type="entry name" value="HTH_LUXR"/>
    <property type="match status" value="1"/>
</dbReference>
<dbReference type="EMBL" id="LNYX01000014">
    <property type="protein sequence ID" value="KTD63919.1"/>
    <property type="molecule type" value="Genomic_DNA"/>
</dbReference>
<gene>
    <name evidence="5" type="ORF">Lspi_1438</name>
</gene>
<proteinExistence type="predicted"/>
<dbReference type="InterPro" id="IPR016032">
    <property type="entry name" value="Sig_transdc_resp-reg_C-effctor"/>
</dbReference>
<dbReference type="CDD" id="cd06170">
    <property type="entry name" value="LuxR_C_like"/>
    <property type="match status" value="1"/>
</dbReference>
<protein>
    <submittedName>
        <fullName evidence="5">LuxR family transcriptional regulator</fullName>
    </submittedName>
</protein>
<organism evidence="5 6">
    <name type="scientific">Legionella spiritensis</name>
    <dbReference type="NCBI Taxonomy" id="452"/>
    <lineage>
        <taxon>Bacteria</taxon>
        <taxon>Pseudomonadati</taxon>
        <taxon>Pseudomonadota</taxon>
        <taxon>Gammaproteobacteria</taxon>
        <taxon>Legionellales</taxon>
        <taxon>Legionellaceae</taxon>
        <taxon>Legionella</taxon>
    </lineage>
</organism>
<dbReference type="Pfam" id="PF03472">
    <property type="entry name" value="Autoind_bind"/>
    <property type="match status" value="1"/>
</dbReference>
<dbReference type="RefSeq" id="WP_058483368.1">
    <property type="nucleotide sequence ID" value="NZ_CAAAII010000001.1"/>
</dbReference>
<keyword evidence="2" id="KW-0238">DNA-binding</keyword>
<name>A0A0W0Z506_LEGSP</name>
<evidence type="ECO:0000256" key="2">
    <source>
        <dbReference type="ARBA" id="ARBA00023125"/>
    </source>
</evidence>
<dbReference type="PRINTS" id="PR00038">
    <property type="entry name" value="HTHLUXR"/>
</dbReference>
<comment type="caution">
    <text evidence="5">The sequence shown here is derived from an EMBL/GenBank/DDBJ whole genome shotgun (WGS) entry which is preliminary data.</text>
</comment>
<dbReference type="InterPro" id="IPR036693">
    <property type="entry name" value="TF_LuxR_autoind-bd_dom_sf"/>
</dbReference>
<dbReference type="OrthoDB" id="9774661at2"/>
<dbReference type="Pfam" id="PF00196">
    <property type="entry name" value="GerE"/>
    <property type="match status" value="1"/>
</dbReference>
<evidence type="ECO:0000313" key="6">
    <source>
        <dbReference type="Proteomes" id="UP000054877"/>
    </source>
</evidence>
<dbReference type="PROSITE" id="PS50043">
    <property type="entry name" value="HTH_LUXR_2"/>
    <property type="match status" value="1"/>
</dbReference>
<evidence type="ECO:0000313" key="5">
    <source>
        <dbReference type="EMBL" id="KTD63919.1"/>
    </source>
</evidence>
<dbReference type="InterPro" id="IPR036388">
    <property type="entry name" value="WH-like_DNA-bd_sf"/>
</dbReference>
<dbReference type="InterPro" id="IPR000792">
    <property type="entry name" value="Tscrpt_reg_LuxR_C"/>
</dbReference>
<dbReference type="GO" id="GO:0006355">
    <property type="term" value="P:regulation of DNA-templated transcription"/>
    <property type="evidence" value="ECO:0007669"/>
    <property type="project" value="InterPro"/>
</dbReference>
<reference evidence="5 6" key="1">
    <citation type="submission" date="2015-11" db="EMBL/GenBank/DDBJ databases">
        <title>Genomic analysis of 38 Legionella species identifies large and diverse effector repertoires.</title>
        <authorList>
            <person name="Burstein D."/>
            <person name="Amaro F."/>
            <person name="Zusman T."/>
            <person name="Lifshitz Z."/>
            <person name="Cohen O."/>
            <person name="Gilbert J.A."/>
            <person name="Pupko T."/>
            <person name="Shuman H.A."/>
            <person name="Segal G."/>
        </authorList>
    </citation>
    <scope>NUCLEOTIDE SEQUENCE [LARGE SCALE GENOMIC DNA]</scope>
    <source>
        <strain evidence="5 6">Mt.St.Helens-9</strain>
    </source>
</reference>
<dbReference type="PANTHER" id="PTHR44688">
    <property type="entry name" value="DNA-BINDING TRANSCRIPTIONAL ACTIVATOR DEVR_DOSR"/>
    <property type="match status" value="1"/>
</dbReference>
<dbReference type="InterPro" id="IPR005143">
    <property type="entry name" value="TF_LuxR_autoind-bd_dom"/>
</dbReference>
<dbReference type="SUPFAM" id="SSF75516">
    <property type="entry name" value="Pheromone-binding domain of LuxR-like quorum-sensing transcription factors"/>
    <property type="match status" value="1"/>
</dbReference>
<dbReference type="AlphaFoldDB" id="A0A0W0Z506"/>
<dbReference type="PATRIC" id="fig|452.5.peg.1593"/>